<accession>A0A267DBY5</accession>
<dbReference type="AlphaFoldDB" id="A0A267DBY5"/>
<evidence type="ECO:0000313" key="4">
    <source>
        <dbReference type="Proteomes" id="UP000215902"/>
    </source>
</evidence>
<name>A0A267DBY5_9PLAT</name>
<reference evidence="1 4" key="1">
    <citation type="submission" date="2017-06" db="EMBL/GenBank/DDBJ databases">
        <title>A platform for efficient transgenesis in Macrostomum lignano, a flatworm model organism for stem cell research.</title>
        <authorList>
            <person name="Berezikov E."/>
        </authorList>
    </citation>
    <scope>NUCLEOTIDE SEQUENCE [LARGE SCALE GENOMIC DNA]</scope>
    <source>
        <strain evidence="1">DV1</strain>
        <tissue evidence="1">Whole organism</tissue>
    </source>
</reference>
<sequence>MAASLAWISAEEIVRYKYRSQRVEVLLYSAQTCQICQSKLIPIFDDLSRWSLGQWKSKGLVNAKLAIRMSALDTSKCQRPNIPEVKDVVTVPYVQMWAPSGFEYEPLRLDLNFENMSYDSIKQRLVDWIVKNVNEIE</sequence>
<dbReference type="Proteomes" id="UP000215902">
    <property type="component" value="Unassembled WGS sequence"/>
</dbReference>
<proteinExistence type="predicted"/>
<organism evidence="1 4">
    <name type="scientific">Macrostomum lignano</name>
    <dbReference type="NCBI Taxonomy" id="282301"/>
    <lineage>
        <taxon>Eukaryota</taxon>
        <taxon>Metazoa</taxon>
        <taxon>Spiralia</taxon>
        <taxon>Lophotrochozoa</taxon>
        <taxon>Platyhelminthes</taxon>
        <taxon>Rhabditophora</taxon>
        <taxon>Macrostomorpha</taxon>
        <taxon>Macrostomida</taxon>
        <taxon>Macrostomidae</taxon>
        <taxon>Macrostomum</taxon>
    </lineage>
</organism>
<dbReference type="EMBL" id="NIVC01002656">
    <property type="protein sequence ID" value="PAA56163.1"/>
    <property type="molecule type" value="Genomic_DNA"/>
</dbReference>
<keyword evidence="4" id="KW-1185">Reference proteome</keyword>
<evidence type="ECO:0008006" key="5">
    <source>
        <dbReference type="Google" id="ProtNLM"/>
    </source>
</evidence>
<evidence type="ECO:0000313" key="3">
    <source>
        <dbReference type="EMBL" id="PAA57524.1"/>
    </source>
</evidence>
<evidence type="ECO:0000313" key="2">
    <source>
        <dbReference type="EMBL" id="PAA56163.1"/>
    </source>
</evidence>
<comment type="caution">
    <text evidence="1">The sequence shown here is derived from an EMBL/GenBank/DDBJ whole genome shotgun (WGS) entry which is preliminary data.</text>
</comment>
<dbReference type="EMBL" id="NIVC01004727">
    <property type="protein sequence ID" value="PAA46725.1"/>
    <property type="molecule type" value="Genomic_DNA"/>
</dbReference>
<gene>
    <name evidence="3" type="ORF">BOX15_Mlig018679g1</name>
    <name evidence="2" type="ORF">BOX15_Mlig018679g2</name>
    <name evidence="1" type="ORF">BOX15_Mlig018679g4</name>
</gene>
<protein>
    <recommendedName>
        <fullName evidence="5">Thioredoxin domain-containing protein</fullName>
    </recommendedName>
</protein>
<evidence type="ECO:0000313" key="1">
    <source>
        <dbReference type="EMBL" id="PAA46725.1"/>
    </source>
</evidence>
<dbReference type="EMBL" id="NIVC01002477">
    <property type="protein sequence ID" value="PAA57524.1"/>
    <property type="molecule type" value="Genomic_DNA"/>
</dbReference>